<gene>
    <name evidence="1" type="ORF">MQH31_17720</name>
</gene>
<evidence type="ECO:0000313" key="1">
    <source>
        <dbReference type="EMBL" id="MCI4659646.1"/>
    </source>
</evidence>
<dbReference type="EMBL" id="JALGAR010000006">
    <property type="protein sequence ID" value="MCI4659646.1"/>
    <property type="molecule type" value="Genomic_DNA"/>
</dbReference>
<reference evidence="1" key="1">
    <citation type="submission" date="2022-03" db="EMBL/GenBank/DDBJ databases">
        <title>Cryobacterium sp. nov. strain ZS14-85, isolated from Antarctic soil.</title>
        <authorList>
            <person name="Li J."/>
            <person name="Niu G."/>
        </authorList>
    </citation>
    <scope>NUCLEOTIDE SEQUENCE</scope>
    <source>
        <strain evidence="1">ZS14-85</strain>
    </source>
</reference>
<dbReference type="Proteomes" id="UP001165341">
    <property type="component" value="Unassembled WGS sequence"/>
</dbReference>
<dbReference type="RefSeq" id="WP_243013137.1">
    <property type="nucleotide sequence ID" value="NZ_JALGAR010000006.1"/>
</dbReference>
<evidence type="ECO:0000313" key="2">
    <source>
        <dbReference type="Proteomes" id="UP001165341"/>
    </source>
</evidence>
<protein>
    <submittedName>
        <fullName evidence="1">Uncharacterized protein</fullName>
    </submittedName>
</protein>
<name>A0AA41UMA3_9MICO</name>
<accession>A0AA41UMA3</accession>
<comment type="caution">
    <text evidence="1">The sequence shown here is derived from an EMBL/GenBank/DDBJ whole genome shotgun (WGS) entry which is preliminary data.</text>
</comment>
<sequence length="101" mass="10731">MKTQEVYSAAMNEWLSHNGSAPMLVGSGWEAHAVGLAAVASTAKAEVLAEVRANLSRTIGPVNCDANETGTFLDGMVRMREHIEAELDSRVAEFRAASTPA</sequence>
<dbReference type="AlphaFoldDB" id="A0AA41UMA3"/>
<proteinExistence type="predicted"/>
<keyword evidence="2" id="KW-1185">Reference proteome</keyword>
<organism evidence="1 2">
    <name type="scientific">Cryobacterium zhongshanensis</name>
    <dbReference type="NCBI Taxonomy" id="2928153"/>
    <lineage>
        <taxon>Bacteria</taxon>
        <taxon>Bacillati</taxon>
        <taxon>Actinomycetota</taxon>
        <taxon>Actinomycetes</taxon>
        <taxon>Micrococcales</taxon>
        <taxon>Microbacteriaceae</taxon>
        <taxon>Cryobacterium</taxon>
    </lineage>
</organism>